<sequence length="181" mass="21704">MPNTKSFFHTEKHKISEKEIIEFVFQRFHEVKRINKIKNLISFHTANKYMLMAHDQNELKILGDIIASNKKIPFSEIIDEYENHLKLAMSKSPTTKTHTNVIMHIFGYFLKHLNRNEKQIFFDRLEQYRVGKTTLGKILFEINDVSYRFDNTYLASQTYFLLYSDIDSKPLFQPNNQRKYE</sequence>
<dbReference type="InterPro" id="IPR013560">
    <property type="entry name" value="DUF1722"/>
</dbReference>
<dbReference type="EMBL" id="AHJG01000231">
    <property type="protein sequence ID" value="EPA05015.1"/>
    <property type="molecule type" value="Genomic_DNA"/>
</dbReference>
<comment type="caution">
    <text evidence="2">The sequence shown here is derived from an EMBL/GenBank/DDBJ whole genome shotgun (WGS) entry which is preliminary data.</text>
</comment>
<evidence type="ECO:0000313" key="2">
    <source>
        <dbReference type="EMBL" id="EPA05015.1"/>
    </source>
</evidence>
<organism evidence="2 3">
    <name type="scientific">Candidatus Nitrosarchaeum limnium BG20</name>
    <dbReference type="NCBI Taxonomy" id="859192"/>
    <lineage>
        <taxon>Archaea</taxon>
        <taxon>Nitrososphaerota</taxon>
        <taxon>Nitrososphaeria</taxon>
        <taxon>Nitrosopumilales</taxon>
        <taxon>Nitrosopumilaceae</taxon>
        <taxon>Nitrosarchaeum</taxon>
    </lineage>
</organism>
<keyword evidence="3" id="KW-1185">Reference proteome</keyword>
<dbReference type="Pfam" id="PF08349">
    <property type="entry name" value="DUF1722"/>
    <property type="match status" value="1"/>
</dbReference>
<evidence type="ECO:0000259" key="1">
    <source>
        <dbReference type="Pfam" id="PF08349"/>
    </source>
</evidence>
<dbReference type="PANTHER" id="PTHR30087">
    <property type="entry name" value="INNER MEMBRANE PROTEIN"/>
    <property type="match status" value="1"/>
</dbReference>
<dbReference type="RefSeq" id="WP_010193462.1">
    <property type="nucleotide sequence ID" value="NZ_AHJG01000231.1"/>
</dbReference>
<name>S2E107_9ARCH</name>
<evidence type="ECO:0000313" key="3">
    <source>
        <dbReference type="Proteomes" id="UP000014065"/>
    </source>
</evidence>
<proteinExistence type="predicted"/>
<dbReference type="Proteomes" id="UP000014065">
    <property type="component" value="Unassembled WGS sequence"/>
</dbReference>
<accession>S2E107</accession>
<dbReference type="PANTHER" id="PTHR30087:SF0">
    <property type="entry name" value="INNER MEMBRANE PROTEIN"/>
    <property type="match status" value="1"/>
</dbReference>
<feature type="domain" description="DUF1722" evidence="1">
    <location>
        <begin position="48"/>
        <end position="163"/>
    </location>
</feature>
<gene>
    <name evidence="2" type="ORF">BG20_I1571</name>
</gene>
<dbReference type="AlphaFoldDB" id="S2E107"/>
<reference evidence="2 3" key="1">
    <citation type="journal article" date="2012" name="J. Bacteriol.">
        <title>Genome Sequence of "Candidatus Nitrosoarchaeum limnia" BG20, a Low-Salinity Ammonia-Oxidizing Archaeon from the San Francisco Bay Estuary.</title>
        <authorList>
            <person name="Mosier A.C."/>
            <person name="Allen E.E."/>
            <person name="Kim M."/>
            <person name="Ferriera S."/>
            <person name="Francis C.A."/>
        </authorList>
    </citation>
    <scope>NUCLEOTIDE SEQUENCE [LARGE SCALE GENOMIC DNA]</scope>
    <source>
        <strain evidence="2 3">BG20</strain>
    </source>
</reference>
<protein>
    <recommendedName>
        <fullName evidence="1">DUF1722 domain-containing protein</fullName>
    </recommendedName>
</protein>